<dbReference type="Pfam" id="PF02852">
    <property type="entry name" value="Pyr_redox_dim"/>
    <property type="match status" value="1"/>
</dbReference>
<dbReference type="PRINTS" id="PR00368">
    <property type="entry name" value="FADPNR"/>
</dbReference>
<evidence type="ECO:0000256" key="9">
    <source>
        <dbReference type="ARBA" id="ARBA00022842"/>
    </source>
</evidence>
<evidence type="ECO:0000256" key="15">
    <source>
        <dbReference type="ARBA" id="ARBA00023284"/>
    </source>
</evidence>
<evidence type="ECO:0000256" key="14">
    <source>
        <dbReference type="ARBA" id="ARBA00023211"/>
    </source>
</evidence>
<dbReference type="PANTHER" id="PTHR22912">
    <property type="entry name" value="DISULFIDE OXIDOREDUCTASE"/>
    <property type="match status" value="1"/>
</dbReference>
<dbReference type="InterPro" id="IPR012999">
    <property type="entry name" value="Pyr_OxRdtase_I_AS"/>
</dbReference>
<comment type="miscellaneous">
    <text evidence="19">The active site is a redox-active disulfide bond.</text>
</comment>
<keyword evidence="15 19" id="KW-0676">Redox-active center</keyword>
<evidence type="ECO:0000256" key="3">
    <source>
        <dbReference type="ARBA" id="ARBA00006702"/>
    </source>
</evidence>
<comment type="cofactor">
    <cofactor evidence="2">
        <name>Mg(2+)</name>
        <dbReference type="ChEBI" id="CHEBI:18420"/>
    </cofactor>
</comment>
<dbReference type="PRINTS" id="PR00411">
    <property type="entry name" value="PNDRDTASEI"/>
</dbReference>
<dbReference type="GO" id="GO:0005739">
    <property type="term" value="C:mitochondrion"/>
    <property type="evidence" value="ECO:0007669"/>
    <property type="project" value="TreeGrafter"/>
</dbReference>
<evidence type="ECO:0000259" key="20">
    <source>
        <dbReference type="PROSITE" id="PS51746"/>
    </source>
</evidence>
<dbReference type="SMART" id="SM00331">
    <property type="entry name" value="PP2C_SIG"/>
    <property type="match status" value="1"/>
</dbReference>
<dbReference type="Proteomes" id="UP001190926">
    <property type="component" value="Unassembled WGS sequence"/>
</dbReference>
<organism evidence="21 22">
    <name type="scientific">Perilla frutescens var. hirtella</name>
    <name type="common">Perilla citriodora</name>
    <name type="synonym">Perilla setoyensis</name>
    <dbReference type="NCBI Taxonomy" id="608512"/>
    <lineage>
        <taxon>Eukaryota</taxon>
        <taxon>Viridiplantae</taxon>
        <taxon>Streptophyta</taxon>
        <taxon>Embryophyta</taxon>
        <taxon>Tracheophyta</taxon>
        <taxon>Spermatophyta</taxon>
        <taxon>Magnoliopsida</taxon>
        <taxon>eudicotyledons</taxon>
        <taxon>Gunneridae</taxon>
        <taxon>Pentapetalae</taxon>
        <taxon>asterids</taxon>
        <taxon>lamiids</taxon>
        <taxon>Lamiales</taxon>
        <taxon>Lamiaceae</taxon>
        <taxon>Nepetoideae</taxon>
        <taxon>Elsholtzieae</taxon>
        <taxon>Perilla</taxon>
    </lineage>
</organism>
<dbReference type="InterPro" id="IPR016156">
    <property type="entry name" value="FAD/NAD-linked_Rdtase_dimer_sf"/>
</dbReference>
<dbReference type="SUPFAM" id="SSF81606">
    <property type="entry name" value="PP2C-like"/>
    <property type="match status" value="1"/>
</dbReference>
<keyword evidence="11 19" id="KW-0560">Oxidoreductase</keyword>
<gene>
    <name evidence="21" type="ORF">C2S53_005003</name>
</gene>
<dbReference type="GO" id="GO:0004148">
    <property type="term" value="F:dihydrolipoyl dehydrogenase (NADH) activity"/>
    <property type="evidence" value="ECO:0007669"/>
    <property type="project" value="UniProtKB-EC"/>
</dbReference>
<evidence type="ECO:0000313" key="22">
    <source>
        <dbReference type="Proteomes" id="UP001190926"/>
    </source>
</evidence>
<keyword evidence="10 18" id="KW-0904">Protein phosphatase</keyword>
<comment type="cofactor">
    <cofactor evidence="19">
        <name>FAD</name>
        <dbReference type="ChEBI" id="CHEBI:57692"/>
    </cofactor>
    <text evidence="19">Binds 1 FAD per subunit.</text>
</comment>
<dbReference type="InterPro" id="IPR050151">
    <property type="entry name" value="Class-I_Pyr_Nuc-Dis_Oxidored"/>
</dbReference>
<evidence type="ECO:0000256" key="2">
    <source>
        <dbReference type="ARBA" id="ARBA00001946"/>
    </source>
</evidence>
<dbReference type="GO" id="GO:0045252">
    <property type="term" value="C:oxoglutarate dehydrogenase complex"/>
    <property type="evidence" value="ECO:0007669"/>
    <property type="project" value="TreeGrafter"/>
</dbReference>
<proteinExistence type="inferred from homology"/>
<evidence type="ECO:0000256" key="10">
    <source>
        <dbReference type="ARBA" id="ARBA00022912"/>
    </source>
</evidence>
<evidence type="ECO:0000256" key="13">
    <source>
        <dbReference type="ARBA" id="ARBA00023157"/>
    </source>
</evidence>
<dbReference type="GO" id="GO:0004722">
    <property type="term" value="F:protein serine/threonine phosphatase activity"/>
    <property type="evidence" value="ECO:0007669"/>
    <property type="project" value="UniProtKB-EC"/>
</dbReference>
<evidence type="ECO:0000256" key="19">
    <source>
        <dbReference type="RuleBase" id="RU003692"/>
    </source>
</evidence>
<dbReference type="PROSITE" id="PS51746">
    <property type="entry name" value="PPM_2"/>
    <property type="match status" value="1"/>
</dbReference>
<evidence type="ECO:0000256" key="7">
    <source>
        <dbReference type="ARBA" id="ARBA00022801"/>
    </source>
</evidence>
<evidence type="ECO:0000313" key="21">
    <source>
        <dbReference type="EMBL" id="KAH6833055.1"/>
    </source>
</evidence>
<sequence length="863" mass="93456">MVAEADFICHPTVSFQCLHVSPPNIQPDFFDMSQPGTAAPLSVDLSRRESALSCSTSLQISRACEALTRKFVPKIRSGSHTDIGPRSSNEDEHIMIDDLCTHLGSPYSWSEPSSFYAVFDGHGGPGAAAFMKNNTMKIFFEDAELPQTSDIDETFLQALESSHRRSYLQADLALADELTVDSYCGTTALTVLVLGRHLLVANAGDCRAVLCRKGNAIQLSQDHRPCCQVERKRVEDLGGTIEYGYLNGELAVTRALGDWYMKLPVGSASPLTAEPEFQLTTLTEDDEFLIIACDGIWDVMSNEEAVRLVREELRYHNDPQECARELSNQALMRDTGDNVTAIVVCFSSAERKDSVSCQRPRLRFCMSEEARAKLRKLMEEISEKKQPFYWWGFASGSDENDVVIIGGGPGGYVAAIKAAQLGLKTTCIEKRGALGGTCLNVGCIPSKALLHSSHMYHEAKHSFAHHGVKVASVEVDLPAMMNQKDKAVGNLTKGIEGLFKKNKVTYVKGYGKFISPSEVSVDTIDGGNTTVKGKHIIVATGSDVKNLPGITIDEERIVSSTGALALKEVPKKLVVIGAGYIGLEMGSVWGRLGSEVTVVEFAADIVPSMDGEVRKQFQRSLEKQKMKFMLKTKVVSVDTTGNGVKLTLEPAAGGDQTTVEADVVLVSAGRVPFTGGLQLEKIGVETDKGGRILVNERFATNVPGVYAIGDVIPGPMLAHKAEEDGVACVEYIAGKEGHVDYDLVPGVCYTHPEVASVGKTEEQVKALGVEYRVGKFPFMANSRAKAIDDAEGVVKILAEKESDKILGVHIMAPNAGELIHEAVLALHYGASSEDIARTCHAHPTMSEALKEAAMATYDKPIHI</sequence>
<reference evidence="21 22" key="1">
    <citation type="journal article" date="2021" name="Nat. Commun.">
        <title>Incipient diploidization of the medicinal plant Perilla within 10,000 years.</title>
        <authorList>
            <person name="Zhang Y."/>
            <person name="Shen Q."/>
            <person name="Leng L."/>
            <person name="Zhang D."/>
            <person name="Chen S."/>
            <person name="Shi Y."/>
            <person name="Ning Z."/>
            <person name="Chen S."/>
        </authorList>
    </citation>
    <scope>NUCLEOTIDE SEQUENCE [LARGE SCALE GENOMIC DNA]</scope>
    <source>
        <strain evidence="22">cv. PC099</strain>
    </source>
</reference>
<keyword evidence="5 19" id="KW-0285">Flavoprotein</keyword>
<keyword evidence="8 19" id="KW-0274">FAD</keyword>
<comment type="catalytic activity">
    <reaction evidence="19">
        <text>N(6)-[(R)-dihydrolipoyl]-L-lysyl-[protein] + NAD(+) = N(6)-[(R)-lipoyl]-L-lysyl-[protein] + NADH + H(+)</text>
        <dbReference type="Rhea" id="RHEA:15045"/>
        <dbReference type="Rhea" id="RHEA-COMP:10474"/>
        <dbReference type="Rhea" id="RHEA-COMP:10475"/>
        <dbReference type="ChEBI" id="CHEBI:15378"/>
        <dbReference type="ChEBI" id="CHEBI:57540"/>
        <dbReference type="ChEBI" id="CHEBI:57945"/>
        <dbReference type="ChEBI" id="CHEBI:83099"/>
        <dbReference type="ChEBI" id="CHEBI:83100"/>
        <dbReference type="EC" id="1.8.1.4"/>
    </reaction>
</comment>
<dbReference type="Gene3D" id="3.30.390.30">
    <property type="match status" value="1"/>
</dbReference>
<dbReference type="InterPro" id="IPR036457">
    <property type="entry name" value="PPM-type-like_dom_sf"/>
</dbReference>
<comment type="cofactor">
    <cofactor evidence="1">
        <name>Mn(2+)</name>
        <dbReference type="ChEBI" id="CHEBI:29035"/>
    </cofactor>
</comment>
<dbReference type="Pfam" id="PF00481">
    <property type="entry name" value="PP2C"/>
    <property type="match status" value="1"/>
</dbReference>
<dbReference type="InterPro" id="IPR004099">
    <property type="entry name" value="Pyr_nucl-diS_OxRdtase_dimer"/>
</dbReference>
<evidence type="ECO:0000256" key="17">
    <source>
        <dbReference type="ARBA" id="ARBA00048336"/>
    </source>
</evidence>
<evidence type="ECO:0000256" key="16">
    <source>
        <dbReference type="ARBA" id="ARBA00047761"/>
    </source>
</evidence>
<keyword evidence="12 19" id="KW-0520">NAD</keyword>
<keyword evidence="6" id="KW-0479">Metal-binding</keyword>
<accession>A0AAD4JH88</accession>
<dbReference type="FunFam" id="3.50.50.60:FF:000001">
    <property type="entry name" value="Dihydrolipoyl dehydrogenase, mitochondrial"/>
    <property type="match status" value="1"/>
</dbReference>
<keyword evidence="7 18" id="KW-0378">Hydrolase</keyword>
<keyword evidence="13" id="KW-1015">Disulfide bond</keyword>
<dbReference type="FunFam" id="3.60.40.10:FF:000004">
    <property type="entry name" value="Probable protein phosphatase 2C 22"/>
    <property type="match status" value="1"/>
</dbReference>
<dbReference type="AlphaFoldDB" id="A0AAD4JH88"/>
<dbReference type="SUPFAM" id="SSF51905">
    <property type="entry name" value="FAD/NAD(P)-binding domain"/>
    <property type="match status" value="1"/>
</dbReference>
<dbReference type="EC" id="1.8.1.4" evidence="19"/>
<dbReference type="SUPFAM" id="SSF55424">
    <property type="entry name" value="FAD/NAD-linked reductases, dimerisation (C-terminal) domain"/>
    <property type="match status" value="1"/>
</dbReference>
<dbReference type="GO" id="GO:0046872">
    <property type="term" value="F:metal ion binding"/>
    <property type="evidence" value="ECO:0007669"/>
    <property type="project" value="UniProtKB-KW"/>
</dbReference>
<dbReference type="Pfam" id="PF07992">
    <property type="entry name" value="Pyr_redox_2"/>
    <property type="match status" value="1"/>
</dbReference>
<evidence type="ECO:0000256" key="6">
    <source>
        <dbReference type="ARBA" id="ARBA00022723"/>
    </source>
</evidence>
<evidence type="ECO:0000256" key="18">
    <source>
        <dbReference type="RuleBase" id="RU003465"/>
    </source>
</evidence>
<comment type="caution">
    <text evidence="21">The sequence shown here is derived from an EMBL/GenBank/DDBJ whole genome shotgun (WGS) entry which is preliminary data.</text>
</comment>
<evidence type="ECO:0000256" key="8">
    <source>
        <dbReference type="ARBA" id="ARBA00022827"/>
    </source>
</evidence>
<dbReference type="GO" id="GO:0050660">
    <property type="term" value="F:flavin adenine dinucleotide binding"/>
    <property type="evidence" value="ECO:0007669"/>
    <property type="project" value="InterPro"/>
</dbReference>
<dbReference type="PANTHER" id="PTHR22912:SF223">
    <property type="entry name" value="DIHYDROLIPOYL DEHYDROGENASE 1, MITOCHONDRIAL"/>
    <property type="match status" value="1"/>
</dbReference>
<comment type="similarity">
    <text evidence="4 19">Belongs to the class-I pyridine nucleotide-disulfide oxidoreductase family.</text>
</comment>
<name>A0AAD4JH88_PERFH</name>
<evidence type="ECO:0000256" key="12">
    <source>
        <dbReference type="ARBA" id="ARBA00023027"/>
    </source>
</evidence>
<dbReference type="SMART" id="SM00332">
    <property type="entry name" value="PP2Cc"/>
    <property type="match status" value="1"/>
</dbReference>
<comment type="catalytic activity">
    <reaction evidence="17">
        <text>O-phospho-L-threonyl-[protein] + H2O = L-threonyl-[protein] + phosphate</text>
        <dbReference type="Rhea" id="RHEA:47004"/>
        <dbReference type="Rhea" id="RHEA-COMP:11060"/>
        <dbReference type="Rhea" id="RHEA-COMP:11605"/>
        <dbReference type="ChEBI" id="CHEBI:15377"/>
        <dbReference type="ChEBI" id="CHEBI:30013"/>
        <dbReference type="ChEBI" id="CHEBI:43474"/>
        <dbReference type="ChEBI" id="CHEBI:61977"/>
        <dbReference type="EC" id="3.1.3.16"/>
    </reaction>
</comment>
<dbReference type="InterPro" id="IPR023753">
    <property type="entry name" value="FAD/NAD-binding_dom"/>
</dbReference>
<evidence type="ECO:0000256" key="5">
    <source>
        <dbReference type="ARBA" id="ARBA00022630"/>
    </source>
</evidence>
<keyword evidence="9" id="KW-0460">Magnesium</keyword>
<evidence type="ECO:0000256" key="1">
    <source>
        <dbReference type="ARBA" id="ARBA00001936"/>
    </source>
</evidence>
<dbReference type="Gene3D" id="3.50.50.60">
    <property type="entry name" value="FAD/NAD(P)-binding domain"/>
    <property type="match status" value="2"/>
</dbReference>
<evidence type="ECO:0000256" key="11">
    <source>
        <dbReference type="ARBA" id="ARBA00023002"/>
    </source>
</evidence>
<dbReference type="FunFam" id="3.30.390.30:FF:000001">
    <property type="entry name" value="Dihydrolipoyl dehydrogenase"/>
    <property type="match status" value="1"/>
</dbReference>
<dbReference type="NCBIfam" id="TIGR01350">
    <property type="entry name" value="lipoamide_DH"/>
    <property type="match status" value="1"/>
</dbReference>
<dbReference type="GO" id="GO:0006103">
    <property type="term" value="P:2-oxoglutarate metabolic process"/>
    <property type="evidence" value="ECO:0007669"/>
    <property type="project" value="TreeGrafter"/>
</dbReference>
<dbReference type="CDD" id="cd00143">
    <property type="entry name" value="PP2Cc"/>
    <property type="match status" value="1"/>
</dbReference>
<evidence type="ECO:0000256" key="4">
    <source>
        <dbReference type="ARBA" id="ARBA00007532"/>
    </source>
</evidence>
<keyword evidence="22" id="KW-1185">Reference proteome</keyword>
<dbReference type="InterPro" id="IPR006258">
    <property type="entry name" value="Lipoamide_DH"/>
</dbReference>
<comment type="catalytic activity">
    <reaction evidence="16">
        <text>O-phospho-L-seryl-[protein] + H2O = L-seryl-[protein] + phosphate</text>
        <dbReference type="Rhea" id="RHEA:20629"/>
        <dbReference type="Rhea" id="RHEA-COMP:9863"/>
        <dbReference type="Rhea" id="RHEA-COMP:11604"/>
        <dbReference type="ChEBI" id="CHEBI:15377"/>
        <dbReference type="ChEBI" id="CHEBI:29999"/>
        <dbReference type="ChEBI" id="CHEBI:43474"/>
        <dbReference type="ChEBI" id="CHEBI:83421"/>
        <dbReference type="EC" id="3.1.3.16"/>
    </reaction>
</comment>
<keyword evidence="14" id="KW-0464">Manganese</keyword>
<protein>
    <recommendedName>
        <fullName evidence="19">Dihydrolipoyl dehydrogenase</fullName>
        <ecNumber evidence="19">1.8.1.4</ecNumber>
    </recommendedName>
</protein>
<dbReference type="InterPro" id="IPR001932">
    <property type="entry name" value="PPM-type_phosphatase-like_dom"/>
</dbReference>
<feature type="domain" description="PPM-type phosphatase" evidence="20">
    <location>
        <begin position="76"/>
        <end position="346"/>
    </location>
</feature>
<dbReference type="InterPro" id="IPR000222">
    <property type="entry name" value="PP2C_BS"/>
</dbReference>
<comment type="similarity">
    <text evidence="3 18">Belongs to the PP2C family.</text>
</comment>
<dbReference type="PROSITE" id="PS00076">
    <property type="entry name" value="PYRIDINE_REDOX_1"/>
    <property type="match status" value="1"/>
</dbReference>
<dbReference type="InterPro" id="IPR036188">
    <property type="entry name" value="FAD/NAD-bd_sf"/>
</dbReference>
<dbReference type="Gene3D" id="3.60.40.10">
    <property type="entry name" value="PPM-type phosphatase domain"/>
    <property type="match status" value="1"/>
</dbReference>
<dbReference type="PROSITE" id="PS01032">
    <property type="entry name" value="PPM_1"/>
    <property type="match status" value="1"/>
</dbReference>
<dbReference type="GO" id="GO:0005634">
    <property type="term" value="C:nucleus"/>
    <property type="evidence" value="ECO:0007669"/>
    <property type="project" value="UniProtKB-ARBA"/>
</dbReference>
<dbReference type="EMBL" id="SDAM02000060">
    <property type="protein sequence ID" value="KAH6833055.1"/>
    <property type="molecule type" value="Genomic_DNA"/>
</dbReference>